<sequence>MKKVIALVGDYWHAGDMIREALGQAAEAAGGMALSFAEHGELADRLKERPDAVVLFKQNPLNGPQEPFEPWMSPEIEAAIAGYVKDGGRWLAWHTGMAGYDKDGAYVDMLRGRFLHHPKMNDVTYTRASDGAEVMTLFDEHYFVEVDESRTNVFLRSRSADGESLAGWEHGYGEGKVCCLTPAHAREALLDPKFQAFLAERLRLLLA</sequence>
<dbReference type="EMBL" id="CAJRAY010000042">
    <property type="protein sequence ID" value="CAG5085800.1"/>
    <property type="molecule type" value="Genomic_DNA"/>
</dbReference>
<keyword evidence="3" id="KW-1185">Reference proteome</keyword>
<comment type="caution">
    <text evidence="2">The sequence shown here is derived from an EMBL/GenBank/DDBJ whole genome shotgun (WGS) entry which is preliminary data.</text>
</comment>
<reference evidence="2 3" key="1">
    <citation type="submission" date="2021-04" db="EMBL/GenBank/DDBJ databases">
        <authorList>
            <person name="Rakotoarivonina H."/>
        </authorList>
    </citation>
    <scope>NUCLEOTIDE SEQUENCE [LARGE SCALE GENOMIC DNA]</scope>
    <source>
        <strain evidence="2 3">XE</strain>
    </source>
</reference>
<dbReference type="Pfam" id="PF06283">
    <property type="entry name" value="ThuA"/>
    <property type="match status" value="1"/>
</dbReference>
<organism evidence="2 3">
    <name type="scientific">Thermobacillus xylanilyticus</name>
    <dbReference type="NCBI Taxonomy" id="76633"/>
    <lineage>
        <taxon>Bacteria</taxon>
        <taxon>Bacillati</taxon>
        <taxon>Bacillota</taxon>
        <taxon>Bacilli</taxon>
        <taxon>Bacillales</taxon>
        <taxon>Paenibacillaceae</taxon>
        <taxon>Thermobacillus</taxon>
    </lineage>
</organism>
<protein>
    <submittedName>
        <fullName evidence="2">Trehalose utilization</fullName>
    </submittedName>
</protein>
<dbReference type="Proteomes" id="UP000681526">
    <property type="component" value="Unassembled WGS sequence"/>
</dbReference>
<gene>
    <name evidence="2" type="primary">txxe 1265</name>
    <name evidence="2" type="ORF">TXXE_09140</name>
</gene>
<dbReference type="InterPro" id="IPR029062">
    <property type="entry name" value="Class_I_gatase-like"/>
</dbReference>
<dbReference type="InterPro" id="IPR029010">
    <property type="entry name" value="ThuA-like"/>
</dbReference>
<dbReference type="SUPFAM" id="SSF52317">
    <property type="entry name" value="Class I glutamine amidotransferase-like"/>
    <property type="match status" value="1"/>
</dbReference>
<dbReference type="Gene3D" id="3.40.50.880">
    <property type="match status" value="1"/>
</dbReference>
<feature type="domain" description="ThuA-like" evidence="1">
    <location>
        <begin position="70"/>
        <end position="199"/>
    </location>
</feature>
<evidence type="ECO:0000313" key="2">
    <source>
        <dbReference type="EMBL" id="CAG5085800.1"/>
    </source>
</evidence>
<evidence type="ECO:0000313" key="3">
    <source>
        <dbReference type="Proteomes" id="UP000681526"/>
    </source>
</evidence>
<evidence type="ECO:0000259" key="1">
    <source>
        <dbReference type="Pfam" id="PF06283"/>
    </source>
</evidence>
<proteinExistence type="predicted"/>
<accession>A0ABN7S0U8</accession>
<name>A0ABN7S0U8_THEXY</name>
<dbReference type="RefSeq" id="WP_213484361.1">
    <property type="nucleotide sequence ID" value="NZ_CAJRAY010000042.1"/>
</dbReference>